<dbReference type="Pfam" id="PF03729">
    <property type="entry name" value="DUF308"/>
    <property type="match status" value="2"/>
</dbReference>
<feature type="transmembrane region" description="Helical" evidence="1">
    <location>
        <begin position="21"/>
        <end position="43"/>
    </location>
</feature>
<keyword evidence="1" id="KW-0472">Membrane</keyword>
<name>A0ABW6VG25_MICFU</name>
<dbReference type="Proteomes" id="UP001602119">
    <property type="component" value="Unassembled WGS sequence"/>
</dbReference>
<organism evidence="2 3">
    <name type="scientific">Microtetraspora fusca</name>
    <dbReference type="NCBI Taxonomy" id="1997"/>
    <lineage>
        <taxon>Bacteria</taxon>
        <taxon>Bacillati</taxon>
        <taxon>Actinomycetota</taxon>
        <taxon>Actinomycetes</taxon>
        <taxon>Streptosporangiales</taxon>
        <taxon>Streptosporangiaceae</taxon>
        <taxon>Microtetraspora</taxon>
    </lineage>
</organism>
<evidence type="ECO:0000313" key="3">
    <source>
        <dbReference type="Proteomes" id="UP001602119"/>
    </source>
</evidence>
<dbReference type="EMBL" id="JBIAXI010000030">
    <property type="protein sequence ID" value="MFF4778309.1"/>
    <property type="molecule type" value="Genomic_DNA"/>
</dbReference>
<keyword evidence="3" id="KW-1185">Reference proteome</keyword>
<feature type="transmembrane region" description="Helical" evidence="1">
    <location>
        <begin position="171"/>
        <end position="194"/>
    </location>
</feature>
<dbReference type="PANTHER" id="PTHR34989:SF1">
    <property type="entry name" value="PROTEIN HDED"/>
    <property type="match status" value="1"/>
</dbReference>
<feature type="transmembrane region" description="Helical" evidence="1">
    <location>
        <begin position="146"/>
        <end position="165"/>
    </location>
</feature>
<evidence type="ECO:0000313" key="2">
    <source>
        <dbReference type="EMBL" id="MFF4778309.1"/>
    </source>
</evidence>
<feature type="transmembrane region" description="Helical" evidence="1">
    <location>
        <begin position="49"/>
        <end position="68"/>
    </location>
</feature>
<evidence type="ECO:0000256" key="1">
    <source>
        <dbReference type="SAM" id="Phobius"/>
    </source>
</evidence>
<sequence>MASSTPPGAAGPAGGPAFDRLTIRLATGVWGIGVAAGILSVLLGVAIVVWPNVTIGVVAVLFGLKLIIHGVYRTAQAVVAVEVSGASRVLFTLLGVLSFVVGVLVLRDPFHTAAILALLFGLFWLISGIVGLVIALTDRSVRGRGWAAALAVLSALMGLALLLWPGITLVAITWTFGLWLITWGALTVAITLWIRRLDRRLTDAGAPGAPFGTI</sequence>
<reference evidence="2 3" key="1">
    <citation type="submission" date="2024-10" db="EMBL/GenBank/DDBJ databases">
        <title>The Natural Products Discovery Center: Release of the First 8490 Sequenced Strains for Exploring Actinobacteria Biosynthetic Diversity.</title>
        <authorList>
            <person name="Kalkreuter E."/>
            <person name="Kautsar S.A."/>
            <person name="Yang D."/>
            <person name="Bader C.D."/>
            <person name="Teijaro C.N."/>
            <person name="Fluegel L."/>
            <person name="Davis C.M."/>
            <person name="Simpson J.R."/>
            <person name="Lauterbach L."/>
            <person name="Steele A.D."/>
            <person name="Gui C."/>
            <person name="Meng S."/>
            <person name="Li G."/>
            <person name="Viehrig K."/>
            <person name="Ye F."/>
            <person name="Su P."/>
            <person name="Kiefer A.F."/>
            <person name="Nichols A."/>
            <person name="Cepeda A.J."/>
            <person name="Yan W."/>
            <person name="Fan B."/>
            <person name="Jiang Y."/>
            <person name="Adhikari A."/>
            <person name="Zheng C.-J."/>
            <person name="Schuster L."/>
            <person name="Cowan T.M."/>
            <person name="Smanski M.J."/>
            <person name="Chevrette M.G."/>
            <person name="De Carvalho L.P.S."/>
            <person name="Shen B."/>
        </authorList>
    </citation>
    <scope>NUCLEOTIDE SEQUENCE [LARGE SCALE GENOMIC DNA]</scope>
    <source>
        <strain evidence="2 3">NPDC001281</strain>
    </source>
</reference>
<keyword evidence="1" id="KW-0812">Transmembrane</keyword>
<dbReference type="InterPro" id="IPR005325">
    <property type="entry name" value="DUF308_memb"/>
</dbReference>
<accession>A0ABW6VG25</accession>
<dbReference type="RefSeq" id="WP_084464863.1">
    <property type="nucleotide sequence ID" value="NZ_BBYK01000086.1"/>
</dbReference>
<keyword evidence="1" id="KW-1133">Transmembrane helix</keyword>
<proteinExistence type="predicted"/>
<dbReference type="PANTHER" id="PTHR34989">
    <property type="entry name" value="PROTEIN HDED"/>
    <property type="match status" value="1"/>
</dbReference>
<dbReference type="InterPro" id="IPR052712">
    <property type="entry name" value="Acid_resist_chaperone_HdeD"/>
</dbReference>
<comment type="caution">
    <text evidence="2">The sequence shown here is derived from an EMBL/GenBank/DDBJ whole genome shotgun (WGS) entry which is preliminary data.</text>
</comment>
<gene>
    <name evidence="2" type="ORF">ACFY05_36350</name>
</gene>
<feature type="transmembrane region" description="Helical" evidence="1">
    <location>
        <begin position="89"/>
        <end position="107"/>
    </location>
</feature>
<feature type="transmembrane region" description="Helical" evidence="1">
    <location>
        <begin position="113"/>
        <end position="134"/>
    </location>
</feature>
<protein>
    <submittedName>
        <fullName evidence="2">HdeD family acid-resistance protein</fullName>
    </submittedName>
</protein>